<comment type="caution">
    <text evidence="3">The sequence shown here is derived from an EMBL/GenBank/DDBJ whole genome shotgun (WGS) entry which is preliminary data.</text>
</comment>
<evidence type="ECO:0000313" key="4">
    <source>
        <dbReference type="Proteomes" id="UP000596742"/>
    </source>
</evidence>
<keyword evidence="4" id="KW-1185">Reference proteome</keyword>
<feature type="compositionally biased region" description="Basic and acidic residues" evidence="2">
    <location>
        <begin position="373"/>
        <end position="387"/>
    </location>
</feature>
<dbReference type="OrthoDB" id="10557955at2759"/>
<evidence type="ECO:0000256" key="2">
    <source>
        <dbReference type="SAM" id="MobiDB-lite"/>
    </source>
</evidence>
<dbReference type="EMBL" id="UYJE01003876">
    <property type="protein sequence ID" value="VDI23040.1"/>
    <property type="molecule type" value="Genomic_DNA"/>
</dbReference>
<evidence type="ECO:0000256" key="1">
    <source>
        <dbReference type="SAM" id="Coils"/>
    </source>
</evidence>
<keyword evidence="1" id="KW-0175">Coiled coil</keyword>
<feature type="region of interest" description="Disordered" evidence="2">
    <location>
        <begin position="446"/>
        <end position="475"/>
    </location>
</feature>
<name>A0A8B6DSR7_MYTGA</name>
<accession>A0A8B6DSR7</accession>
<dbReference type="AlphaFoldDB" id="A0A8B6DSR7"/>
<feature type="coiled-coil region" evidence="1">
    <location>
        <begin position="105"/>
        <end position="295"/>
    </location>
</feature>
<evidence type="ECO:0000313" key="3">
    <source>
        <dbReference type="EMBL" id="VDI23040.1"/>
    </source>
</evidence>
<gene>
    <name evidence="3" type="ORF">MGAL_10B060195</name>
</gene>
<feature type="region of interest" description="Disordered" evidence="2">
    <location>
        <begin position="369"/>
        <end position="396"/>
    </location>
</feature>
<feature type="coiled-coil region" evidence="1">
    <location>
        <begin position="333"/>
        <end position="360"/>
    </location>
</feature>
<organism evidence="3 4">
    <name type="scientific">Mytilus galloprovincialis</name>
    <name type="common">Mediterranean mussel</name>
    <dbReference type="NCBI Taxonomy" id="29158"/>
    <lineage>
        <taxon>Eukaryota</taxon>
        <taxon>Metazoa</taxon>
        <taxon>Spiralia</taxon>
        <taxon>Lophotrochozoa</taxon>
        <taxon>Mollusca</taxon>
        <taxon>Bivalvia</taxon>
        <taxon>Autobranchia</taxon>
        <taxon>Pteriomorphia</taxon>
        <taxon>Mytilida</taxon>
        <taxon>Mytiloidea</taxon>
        <taxon>Mytilidae</taxon>
        <taxon>Mytilinae</taxon>
        <taxon>Mytilus</taxon>
    </lineage>
</organism>
<reference evidence="3" key="1">
    <citation type="submission" date="2018-11" db="EMBL/GenBank/DDBJ databases">
        <authorList>
            <person name="Alioto T."/>
            <person name="Alioto T."/>
        </authorList>
    </citation>
    <scope>NUCLEOTIDE SEQUENCE</scope>
</reference>
<feature type="coiled-coil region" evidence="1">
    <location>
        <begin position="42"/>
        <end position="80"/>
    </location>
</feature>
<sequence>MSQQNQLPVSILEKEKEISVLKSKLQFALVKCSQQESKQDDEIIYKRKIKGLEADVKRLNAELKSKKEAERSLREKTRQQIETALYQLNQAKAIEAVALNSFTTVQDQANEISNLKHLVNRLSTERDALQVKTDGFEERHQNMCKKDKEMKKSANNFKTEISKYKKQIKELSDKCTRYINVETKYKELLLQKNTIENDKRSFADQLHDKCEELNRMKQTMKELAAHEELNMKLSKEKDKLEIEMSGVENELKRMTTRALDTAKLKNENDMLYKTIESLKQQIKEKDDKLKKSQLDYHKLLGELATQHSDNRRIMKIAKRSNLRISRRRTISDLDSFKDDLRSAENTEKQLKSEAKSWGKRAESMRNLLGENHNSLHENDEDSIKESSSESSDDSSIVCSGVLRKQSENQAVLSNKDKVLNSLTVKKKGNKEINVYNIQNCAHITVKSKITNRNSDEDSGSLSGSSNTPAIEESSE</sequence>
<dbReference type="Proteomes" id="UP000596742">
    <property type="component" value="Unassembled WGS sequence"/>
</dbReference>
<protein>
    <submittedName>
        <fullName evidence="3">Uncharacterized protein</fullName>
    </submittedName>
</protein>
<proteinExistence type="predicted"/>